<dbReference type="KEGG" id="jda:BW727_100479"/>
<gene>
    <name evidence="3" type="ORF">BW727_100479</name>
</gene>
<evidence type="ECO:0000259" key="2">
    <source>
        <dbReference type="Pfam" id="PF21106"/>
    </source>
</evidence>
<name>A0A1S6IMV5_9LACT</name>
<dbReference type="EMBL" id="CP019728">
    <property type="protein sequence ID" value="AQS52872.1"/>
    <property type="molecule type" value="Genomic_DNA"/>
</dbReference>
<dbReference type="PIRSF" id="PIRSF026567">
    <property type="entry name" value="Adenine_mtase_bact_prd"/>
    <property type="match status" value="1"/>
</dbReference>
<dbReference type="GO" id="GO:0003677">
    <property type="term" value="F:DNA binding"/>
    <property type="evidence" value="ECO:0007669"/>
    <property type="project" value="InterPro"/>
</dbReference>
<feature type="domain" description="DNA methylase adenine-specific" evidence="1">
    <location>
        <begin position="101"/>
        <end position="311"/>
    </location>
</feature>
<dbReference type="InterPro" id="IPR052933">
    <property type="entry name" value="DNA_Protect_Modify"/>
</dbReference>
<dbReference type="Gene3D" id="1.10.150.470">
    <property type="match status" value="1"/>
</dbReference>
<proteinExistence type="predicted"/>
<dbReference type="InterPro" id="IPR003356">
    <property type="entry name" value="DNA_methylase_A-5"/>
</dbReference>
<dbReference type="STRING" id="708126.BW727_100479"/>
<evidence type="ECO:0000313" key="4">
    <source>
        <dbReference type="Proteomes" id="UP000188993"/>
    </source>
</evidence>
<dbReference type="Proteomes" id="UP000188993">
    <property type="component" value="Chromosome"/>
</dbReference>
<dbReference type="InterPro" id="IPR016843">
    <property type="entry name" value="S-AdoMet-dep_Ade-MeTrfase_prd"/>
</dbReference>
<evidence type="ECO:0000259" key="1">
    <source>
        <dbReference type="Pfam" id="PF02384"/>
    </source>
</evidence>
<evidence type="ECO:0000313" key="3">
    <source>
        <dbReference type="EMBL" id="AQS52872.1"/>
    </source>
</evidence>
<dbReference type="SUPFAM" id="SSF53335">
    <property type="entry name" value="S-adenosyl-L-methionine-dependent methyltransferases"/>
    <property type="match status" value="1"/>
</dbReference>
<organism evidence="3 4">
    <name type="scientific">Jeotgalibaca dankookensis</name>
    <dbReference type="NCBI Taxonomy" id="708126"/>
    <lineage>
        <taxon>Bacteria</taxon>
        <taxon>Bacillati</taxon>
        <taxon>Bacillota</taxon>
        <taxon>Bacilli</taxon>
        <taxon>Lactobacillales</taxon>
        <taxon>Carnobacteriaceae</taxon>
        <taxon>Jeotgalibaca</taxon>
    </lineage>
</organism>
<dbReference type="Pfam" id="PF02384">
    <property type="entry name" value="N6_Mtase"/>
    <property type="match status" value="1"/>
</dbReference>
<dbReference type="Gene3D" id="3.40.50.150">
    <property type="entry name" value="Vaccinia Virus protein VP39"/>
    <property type="match status" value="1"/>
</dbReference>
<dbReference type="PANTHER" id="PTHR41313:SF1">
    <property type="entry name" value="DNA METHYLASE ADENINE-SPECIFIC DOMAIN-CONTAINING PROTEIN"/>
    <property type="match status" value="1"/>
</dbReference>
<dbReference type="AlphaFoldDB" id="A0A1S6IMV5"/>
<dbReference type="InterPro" id="IPR029063">
    <property type="entry name" value="SAM-dependent_MTases_sf"/>
</dbReference>
<dbReference type="RefSeq" id="WP_062467643.1">
    <property type="nucleotide sequence ID" value="NZ_BBYN01000001.1"/>
</dbReference>
<dbReference type="OrthoDB" id="9788159at2"/>
<dbReference type="PANTHER" id="PTHR41313">
    <property type="entry name" value="ADENINE-SPECIFIC METHYLTRANSFERASE"/>
    <property type="match status" value="1"/>
</dbReference>
<sequence>MVNIGKLEGLFNQFDEAVGLLQTAIDVSYVEALTETLQNVAYEGKAQQLEGLPSDEVVAKLNRLYRKMKWDELSREDVRKLVQLGFIKAIRVDKIQSNHQMTPDTIAFLLAYFIGAIKNDPTEALHIHDLAVGTGNLLMIVMDYLGKRGNKVTAEAVDNDDLLIALASNHAHLQKWDQAISFNHSDSLQELLIKPADLAVTDLPVGYYPVSERANKFSTSFEEGYSYAHFLLIEQQLKYLKDGGWGFFIVPKNLIESDKEGVFMNWLKGNAYLQGMLQLPESLFHSEQMQKSILILQKKGNQARQVDEVLLGSIPNIKDAKRMQAFLGQFNNWVK</sequence>
<protein>
    <submittedName>
        <fullName evidence="3">Uncharacterized protein</fullName>
    </submittedName>
</protein>
<reference evidence="3 4" key="1">
    <citation type="journal article" date="2014" name="Int. J. Syst. Evol. Microbiol.">
        <title>Jeotgalibaca dankookensis gen. nov., sp. nov., a member of the family Carnobacteriaceae, isolated from seujeot (Korean traditional food).</title>
        <authorList>
            <person name="Lee D.G."/>
            <person name="Trujillo M.E."/>
            <person name="Kang H."/>
            <person name="Ahn T.Y."/>
        </authorList>
    </citation>
    <scope>NUCLEOTIDE SEQUENCE [LARGE SCALE GENOMIC DNA]</scope>
    <source>
        <strain evidence="3 4">EX-07</strain>
    </source>
</reference>
<dbReference type="GO" id="GO:0008170">
    <property type="term" value="F:N-methyltransferase activity"/>
    <property type="evidence" value="ECO:0007669"/>
    <property type="project" value="InterPro"/>
</dbReference>
<accession>A0A1S6IMV5</accession>
<dbReference type="InterPro" id="IPR048375">
    <property type="entry name" value="YtxK-like_N"/>
</dbReference>
<keyword evidence="4" id="KW-1185">Reference proteome</keyword>
<dbReference type="CDD" id="cd02440">
    <property type="entry name" value="AdoMet_MTases"/>
    <property type="match status" value="1"/>
</dbReference>
<feature type="domain" description="YtxK-like N-terminal helical" evidence="2">
    <location>
        <begin position="8"/>
        <end position="89"/>
    </location>
</feature>
<dbReference type="Pfam" id="PF21106">
    <property type="entry name" value="YtxK_like"/>
    <property type="match status" value="1"/>
</dbReference>